<keyword evidence="2" id="KW-1185">Reference proteome</keyword>
<protein>
    <submittedName>
        <fullName evidence="1">Uncharacterized protein</fullName>
    </submittedName>
</protein>
<dbReference type="AlphaFoldDB" id="A0A232F6G3"/>
<name>A0A232F6G3_9HYME</name>
<dbReference type="OrthoDB" id="7612378at2759"/>
<dbReference type="Proteomes" id="UP000215335">
    <property type="component" value="Unassembled WGS sequence"/>
</dbReference>
<dbReference type="EMBL" id="NNAY01000913">
    <property type="protein sequence ID" value="OXU25947.1"/>
    <property type="molecule type" value="Genomic_DNA"/>
</dbReference>
<sequence length="177" mass="20092">MEIVVDIQCFKYANNIIIKELAAVDVDGLLIPRVYVFHPPCAWNELSPEEARENSWLQRNYHGLEFDDIHDVFKELKRIGGNGVRVKFNCKGSNKKRILERYLDDVYNLEDMHCPSVHTPGFRRSEGARAAGYAGCRWTRDDTGKGVDKAELSYRPTVTGVGMVEIPYRMVSGAEPA</sequence>
<reference evidence="1 2" key="1">
    <citation type="journal article" date="2017" name="Curr. Biol.">
        <title>The Evolution of Venom by Co-option of Single-Copy Genes.</title>
        <authorList>
            <person name="Martinson E.O."/>
            <person name="Mrinalini"/>
            <person name="Kelkar Y.D."/>
            <person name="Chang C.H."/>
            <person name="Werren J.H."/>
        </authorList>
    </citation>
    <scope>NUCLEOTIDE SEQUENCE [LARGE SCALE GENOMIC DNA]</scope>
    <source>
        <strain evidence="1 2">Alberta</strain>
        <tissue evidence="1">Whole body</tissue>
    </source>
</reference>
<gene>
    <name evidence="1" type="ORF">TSAR_001725</name>
</gene>
<evidence type="ECO:0000313" key="1">
    <source>
        <dbReference type="EMBL" id="OXU25947.1"/>
    </source>
</evidence>
<comment type="caution">
    <text evidence="1">The sequence shown here is derived from an EMBL/GenBank/DDBJ whole genome shotgun (WGS) entry which is preliminary data.</text>
</comment>
<organism evidence="1 2">
    <name type="scientific">Trichomalopsis sarcophagae</name>
    <dbReference type="NCBI Taxonomy" id="543379"/>
    <lineage>
        <taxon>Eukaryota</taxon>
        <taxon>Metazoa</taxon>
        <taxon>Ecdysozoa</taxon>
        <taxon>Arthropoda</taxon>
        <taxon>Hexapoda</taxon>
        <taxon>Insecta</taxon>
        <taxon>Pterygota</taxon>
        <taxon>Neoptera</taxon>
        <taxon>Endopterygota</taxon>
        <taxon>Hymenoptera</taxon>
        <taxon>Apocrita</taxon>
        <taxon>Proctotrupomorpha</taxon>
        <taxon>Chalcidoidea</taxon>
        <taxon>Pteromalidae</taxon>
        <taxon>Pteromalinae</taxon>
        <taxon>Trichomalopsis</taxon>
    </lineage>
</organism>
<evidence type="ECO:0000313" key="2">
    <source>
        <dbReference type="Proteomes" id="UP000215335"/>
    </source>
</evidence>
<accession>A0A232F6G3</accession>
<proteinExistence type="predicted"/>